<keyword evidence="1" id="KW-1133">Transmembrane helix</keyword>
<reference evidence="2 3" key="1">
    <citation type="journal article" date="2014" name="BMC Vet. Res.">
        <title>First report of Corynebacterium pseudotuberculosis from caseous lymphadenitis lesions in Black Alentejano pig (Sus scrofa domesticus).</title>
        <authorList>
            <person name="Oliveira M."/>
            <person name="Barroco C."/>
            <person name="Mottola C."/>
            <person name="Santos R."/>
            <person name="Lemsaddek A."/>
            <person name="Tavares L."/>
            <person name="Semedo-Lemsaddek T."/>
        </authorList>
    </citation>
    <scope>NUCLEOTIDE SEQUENCE [LARGE SCALE GENOMIC DNA]</scope>
    <source>
        <strain evidence="2 3">PO100/5</strain>
    </source>
</reference>
<evidence type="ECO:0000313" key="3">
    <source>
        <dbReference type="Proteomes" id="UP000195652"/>
    </source>
</evidence>
<keyword evidence="3" id="KW-1185">Reference proteome</keyword>
<feature type="transmembrane region" description="Helical" evidence="1">
    <location>
        <begin position="155"/>
        <end position="174"/>
    </location>
</feature>
<gene>
    <name evidence="2" type="ORF">CBE74_08720</name>
</gene>
<reference evidence="2 3" key="4">
    <citation type="journal article" date="2020" name="PLoS ONE">
        <title>Taxonomic classification of strain PO100/5 shows a broader geographic distribution and genetic markers of the recently described Corynebacterium silvaticum.</title>
        <authorList>
            <person name="Viana M.V.C."/>
            <person name="Profeta R."/>
            <person name="da Silva A.L."/>
            <person name="Hurtado R."/>
            <person name="Cerqueira J.C."/>
            <person name="Ribeiro B.F.S."/>
            <person name="Almeida M.O."/>
            <person name="Morais-Rodrigues F."/>
            <person name="Soares S.C."/>
            <person name="Oliveira M."/>
            <person name="Tavares L."/>
            <person name="Figueiredo H."/>
            <person name="Wattam A.R."/>
            <person name="Barh D."/>
            <person name="Ghosh P."/>
            <person name="Silva A."/>
            <person name="Azevedo V."/>
        </authorList>
    </citation>
    <scope>NUCLEOTIDE SEQUENCE [LARGE SCALE GENOMIC DNA]</scope>
    <source>
        <strain evidence="2 3">PO100/5</strain>
    </source>
</reference>
<keyword evidence="1" id="KW-0472">Membrane</keyword>
<keyword evidence="1" id="KW-0812">Transmembrane</keyword>
<dbReference type="OrthoDB" id="4418870at2"/>
<dbReference type="GeneID" id="75008324"/>
<organism evidence="2 3">
    <name type="scientific">Corynebacterium silvaticum</name>
    <dbReference type="NCBI Taxonomy" id="2320431"/>
    <lineage>
        <taxon>Bacteria</taxon>
        <taxon>Bacillati</taxon>
        <taxon>Actinomycetota</taxon>
        <taxon>Actinomycetes</taxon>
        <taxon>Mycobacteriales</taxon>
        <taxon>Corynebacteriaceae</taxon>
        <taxon>Corynebacterium</taxon>
    </lineage>
</organism>
<proteinExistence type="predicted"/>
<accession>A0A7Y4LFL5</accession>
<protein>
    <submittedName>
        <fullName evidence="2">Uncharacterized protein</fullName>
    </submittedName>
</protein>
<dbReference type="AlphaFoldDB" id="A0A7Y4LFL5"/>
<sequence length="175" mass="19177">MDYTAWGNRAKGTVELLDDANNTLATFPADHCDSEHVNVRGVDWVVSRSKQQITAQLPDGSAFVADASPKGFGRAKAIDIDVAGRKMRAINEDKNDWVYVDADPEETKLGQFSGGNNGVRKSYTEFEPDNALSNDQKAFLSLVTRTVLESKLSSFTLMLIAFLILLIPVVILALL</sequence>
<evidence type="ECO:0000313" key="2">
    <source>
        <dbReference type="EMBL" id="ARU46544.1"/>
    </source>
</evidence>
<reference evidence="2 3" key="2">
    <citation type="journal article" date="2020" name="Antonie Van Leeuwenhoek">
        <title>Phylogenomic characterisation of a novel corynebacterial species pathogenic to animals.</title>
        <authorList>
            <person name="Moller J."/>
            <person name="Musella L."/>
            <person name="Melnikov V."/>
            <person name="Geissdorfer W."/>
            <person name="Burkovski A."/>
            <person name="Sangal V."/>
        </authorList>
    </citation>
    <scope>NUCLEOTIDE SEQUENCE [LARGE SCALE GENOMIC DNA]</scope>
    <source>
        <strain evidence="2 3">PO100/5</strain>
    </source>
</reference>
<evidence type="ECO:0000256" key="1">
    <source>
        <dbReference type="SAM" id="Phobius"/>
    </source>
</evidence>
<dbReference type="KEGG" id="csil:CBE74_08720"/>
<dbReference type="RefSeq" id="WP_087454343.1">
    <property type="nucleotide sequence ID" value="NZ_CP021417.2"/>
</dbReference>
<name>A0A7Y4LFL5_9CORY</name>
<reference evidence="2 3" key="3">
    <citation type="journal article" date="2020" name="Int. J. Syst. Evol. Microbiol.">
        <title>Corynebacterium silvaticum sp. nov., a unique group of NTTB corynebacteria in wild boar and roe deer.</title>
        <authorList>
            <person name="Dangel A."/>
            <person name="Berger A."/>
            <person name="Rau J."/>
            <person name="Eisenberg T."/>
            <person name="Kampfer P."/>
            <person name="Margos G."/>
            <person name="Contzen M."/>
            <person name="Busse H.J."/>
            <person name="Konrad R."/>
            <person name="Peters M."/>
            <person name="Sting R."/>
            <person name="Sing A."/>
        </authorList>
    </citation>
    <scope>NUCLEOTIDE SEQUENCE [LARGE SCALE GENOMIC DNA]</scope>
    <source>
        <strain evidence="2 3">PO100/5</strain>
    </source>
</reference>
<dbReference type="Proteomes" id="UP000195652">
    <property type="component" value="Chromosome"/>
</dbReference>
<dbReference type="EMBL" id="CP021417">
    <property type="protein sequence ID" value="ARU46544.1"/>
    <property type="molecule type" value="Genomic_DNA"/>
</dbReference>